<dbReference type="Pfam" id="PF01551">
    <property type="entry name" value="Peptidase_M23"/>
    <property type="match status" value="1"/>
</dbReference>
<dbReference type="GO" id="GO:0005975">
    <property type="term" value="P:carbohydrate metabolic process"/>
    <property type="evidence" value="ECO:0007669"/>
    <property type="project" value="UniProtKB-ARBA"/>
</dbReference>
<dbReference type="InterPro" id="IPR016047">
    <property type="entry name" value="M23ase_b-sheet_dom"/>
</dbReference>
<organism evidence="3 4">
    <name type="scientific">Paraconexibacter algicola</name>
    <dbReference type="NCBI Taxonomy" id="2133960"/>
    <lineage>
        <taxon>Bacteria</taxon>
        <taxon>Bacillati</taxon>
        <taxon>Actinomycetota</taxon>
        <taxon>Thermoleophilia</taxon>
        <taxon>Solirubrobacterales</taxon>
        <taxon>Paraconexibacteraceae</taxon>
        <taxon>Paraconexibacter</taxon>
    </lineage>
</organism>
<keyword evidence="1" id="KW-0732">Signal</keyword>
<feature type="signal peptide" evidence="1">
    <location>
        <begin position="1"/>
        <end position="24"/>
    </location>
</feature>
<dbReference type="GO" id="GO:0004222">
    <property type="term" value="F:metalloendopeptidase activity"/>
    <property type="evidence" value="ECO:0007669"/>
    <property type="project" value="TreeGrafter"/>
</dbReference>
<evidence type="ECO:0000313" key="4">
    <source>
        <dbReference type="Proteomes" id="UP000240739"/>
    </source>
</evidence>
<proteinExistence type="predicted"/>
<dbReference type="PANTHER" id="PTHR21666:SF270">
    <property type="entry name" value="MUREIN HYDROLASE ACTIVATOR ENVC"/>
    <property type="match status" value="1"/>
</dbReference>
<evidence type="ECO:0000256" key="1">
    <source>
        <dbReference type="SAM" id="SignalP"/>
    </source>
</evidence>
<comment type="caution">
    <text evidence="3">The sequence shown here is derived from an EMBL/GenBank/DDBJ whole genome shotgun (WGS) entry which is preliminary data.</text>
</comment>
<feature type="chain" id="PRO_5015474835" description="M23ase beta-sheet core domain-containing protein" evidence="1">
    <location>
        <begin position="25"/>
        <end position="378"/>
    </location>
</feature>
<dbReference type="EMBL" id="PYYB01000002">
    <property type="protein sequence ID" value="PTL56369.1"/>
    <property type="molecule type" value="Genomic_DNA"/>
</dbReference>
<dbReference type="CDD" id="cd12797">
    <property type="entry name" value="M23_peptidase"/>
    <property type="match status" value="1"/>
</dbReference>
<sequence length="378" mass="39111">MLSAAFLAGPAVAVAASGSGGSFASETPQVTGIACVTACTGLDSAGPGSVVRLSGEALDRVSAVAFLGADGIADDRMAAPTATGPGSVTVTVPAGAASGPVAVANDDGNASGPSRARLAVVSPATAVSSGGVEARVEARRVFYAGRRKARLSYFVRSAGPASARAELVKARTGTVVRSYPAVTVPGRTVQSLEWDGTVGGKVPSDGTYLWRLRLRPAGTTATMAQSGETVVEQPFEFVRDRFPILGRYRFGTGAGEFGAARGGRSHQGRDVFAACGTPLGAVRGGRVKFAGVQSRAGNYLVIDPDGTGQDHVYMHLRRKVTFRKGDRVFTGQRIGEVGDTGVADGCHLHFELWTAPGWYSGGRPIDPSSALRRWERRS</sequence>
<accession>A0A2T4UF24</accession>
<evidence type="ECO:0000259" key="2">
    <source>
        <dbReference type="Pfam" id="PF01551"/>
    </source>
</evidence>
<dbReference type="RefSeq" id="WP_107570088.1">
    <property type="nucleotide sequence ID" value="NZ_PYYB01000002.1"/>
</dbReference>
<evidence type="ECO:0000313" key="3">
    <source>
        <dbReference type="EMBL" id="PTL56369.1"/>
    </source>
</evidence>
<dbReference type="Gene3D" id="2.70.70.10">
    <property type="entry name" value="Glucose Permease (Domain IIA)"/>
    <property type="match status" value="1"/>
</dbReference>
<dbReference type="OrthoDB" id="1099523at2"/>
<feature type="domain" description="M23ase beta-sheet core" evidence="2">
    <location>
        <begin position="265"/>
        <end position="367"/>
    </location>
</feature>
<dbReference type="SUPFAM" id="SSF51261">
    <property type="entry name" value="Duplicated hybrid motif"/>
    <property type="match status" value="1"/>
</dbReference>
<gene>
    <name evidence="3" type="ORF">C7Y72_15490</name>
</gene>
<protein>
    <recommendedName>
        <fullName evidence="2">M23ase beta-sheet core domain-containing protein</fullName>
    </recommendedName>
</protein>
<reference evidence="3 4" key="1">
    <citation type="submission" date="2018-03" db="EMBL/GenBank/DDBJ databases">
        <title>Aquarubrobacter algicola gen. nov., sp. nov., a novel actinobacterium isolated from shallow eutrophic lake during the end of cyanobacterial harmful algal blooms.</title>
        <authorList>
            <person name="Chun S.J."/>
        </authorList>
    </citation>
    <scope>NUCLEOTIDE SEQUENCE [LARGE SCALE GENOMIC DNA]</scope>
    <source>
        <strain evidence="3 4">Seoho-28</strain>
    </source>
</reference>
<name>A0A2T4UF24_9ACTN</name>
<dbReference type="Proteomes" id="UP000240739">
    <property type="component" value="Unassembled WGS sequence"/>
</dbReference>
<dbReference type="PANTHER" id="PTHR21666">
    <property type="entry name" value="PEPTIDASE-RELATED"/>
    <property type="match status" value="1"/>
</dbReference>
<dbReference type="Gene3D" id="2.60.40.10">
    <property type="entry name" value="Immunoglobulins"/>
    <property type="match status" value="1"/>
</dbReference>
<dbReference type="InterPro" id="IPR013783">
    <property type="entry name" value="Ig-like_fold"/>
</dbReference>
<dbReference type="InterPro" id="IPR011055">
    <property type="entry name" value="Dup_hybrid_motif"/>
</dbReference>
<dbReference type="AlphaFoldDB" id="A0A2T4UF24"/>
<dbReference type="InterPro" id="IPR050570">
    <property type="entry name" value="Cell_wall_metabolism_enzyme"/>
</dbReference>
<keyword evidence="4" id="KW-1185">Reference proteome</keyword>